<proteinExistence type="predicted"/>
<evidence type="ECO:0000313" key="1">
    <source>
        <dbReference type="EMBL" id="MDW2634841.1"/>
    </source>
</evidence>
<accession>A0ABD5H087</accession>
<dbReference type="Proteomes" id="UP001269984">
    <property type="component" value="Unassembled WGS sequence"/>
</dbReference>
<protein>
    <recommendedName>
        <fullName evidence="3">Phage tail protein</fullName>
    </recommendedName>
</protein>
<evidence type="ECO:0000313" key="2">
    <source>
        <dbReference type="Proteomes" id="UP001269984"/>
    </source>
</evidence>
<comment type="caution">
    <text evidence="1">The sequence shown here is derived from an EMBL/GenBank/DDBJ whole genome shotgun (WGS) entry which is preliminary data.</text>
</comment>
<dbReference type="AlphaFoldDB" id="A0ABD5H087"/>
<dbReference type="EMBL" id="JAWPAZ010000004">
    <property type="protein sequence ID" value="MDW2634841.1"/>
    <property type="molecule type" value="Genomic_DNA"/>
</dbReference>
<gene>
    <name evidence="1" type="ORF">RYZ90_13395</name>
</gene>
<name>A0ABD5H087_9ENTR</name>
<evidence type="ECO:0008006" key="3">
    <source>
        <dbReference type="Google" id="ProtNLM"/>
    </source>
</evidence>
<sequence>MAIPYPDWLPLAQKGKTPATDTGFRTDQPTVGAPIFQKLTDDLKTTFSLTWIFKTRDQHRAFMQWLRSPNYLDNGNQWFTMPLGTGTGDTGIEIQELHFLAWPTWSQSGSVFTWSGDVVVRELVNYDDEYDDIIVELPPPWASWLDIIVTGYPDDRDPESIPRVP</sequence>
<reference evidence="1 2" key="1">
    <citation type="submission" date="2023-10" db="EMBL/GenBank/DDBJ databases">
        <title>Fecal carriage and genetic characteristics of carbapenem-resistant Enterobacterales among healthy adults from four provinces of China.</title>
        <authorList>
            <person name="Li Y."/>
            <person name="Zhang R."/>
        </authorList>
    </citation>
    <scope>NUCLEOTIDE SEQUENCE [LARGE SCALE GENOMIC DNA]</scope>
    <source>
        <strain evidence="1 2">HN-71</strain>
    </source>
</reference>
<organism evidence="1 2">
    <name type="scientific">Citrobacter portucalensis</name>
    <dbReference type="NCBI Taxonomy" id="1639133"/>
    <lineage>
        <taxon>Bacteria</taxon>
        <taxon>Pseudomonadati</taxon>
        <taxon>Pseudomonadota</taxon>
        <taxon>Gammaproteobacteria</taxon>
        <taxon>Enterobacterales</taxon>
        <taxon>Enterobacteriaceae</taxon>
        <taxon>Citrobacter</taxon>
        <taxon>Citrobacter freundii complex</taxon>
    </lineage>
</organism>
<dbReference type="RefSeq" id="WP_318061598.1">
    <property type="nucleotide sequence ID" value="NZ_JAWPAZ010000004.1"/>
</dbReference>